<reference evidence="1" key="1">
    <citation type="submission" date="2018-12" db="EMBL/GenBank/DDBJ databases">
        <title>Three Rhizobium rhizogenes strains isolated from the same crown gall tumor carry diverse plasmids.</title>
        <authorList>
            <person name="Pulawska J."/>
            <person name="Kuzmanovic N."/>
        </authorList>
    </citation>
    <scope>NUCLEOTIDE SEQUENCE</scope>
    <source>
        <strain evidence="1">C6.5</strain>
        <plasmid evidence="1">pC6.5b</plasmid>
    </source>
</reference>
<geneLocation type="plasmid" evidence="1">
    <name>pC6.5b</name>
</geneLocation>
<organism evidence="1">
    <name type="scientific">Rhizobium rhizogenes</name>
    <name type="common">Agrobacterium rhizogenes</name>
    <dbReference type="NCBI Taxonomy" id="359"/>
    <lineage>
        <taxon>Bacteria</taxon>
        <taxon>Pseudomonadati</taxon>
        <taxon>Pseudomonadota</taxon>
        <taxon>Alphaproteobacteria</taxon>
        <taxon>Hyphomicrobiales</taxon>
        <taxon>Rhizobiaceae</taxon>
        <taxon>Rhizobium/Agrobacterium group</taxon>
        <taxon>Rhizobium</taxon>
    </lineage>
</organism>
<name>A0A7S4ZSA2_RHIRH</name>
<dbReference type="AlphaFoldDB" id="A0A7S4ZSA2"/>
<gene>
    <name evidence="1" type="ORF">pC6.5b_250</name>
</gene>
<accession>A0A7S4ZSA2</accession>
<dbReference type="EMBL" id="MK318987">
    <property type="protein sequence ID" value="QCL10145.1"/>
    <property type="molecule type" value="Genomic_DNA"/>
</dbReference>
<proteinExistence type="predicted"/>
<evidence type="ECO:0000313" key="1">
    <source>
        <dbReference type="EMBL" id="QCL10145.1"/>
    </source>
</evidence>
<keyword evidence="1" id="KW-0614">Plasmid</keyword>
<protein>
    <submittedName>
        <fullName evidence="1">Uncharacterized protein</fullName>
    </submittedName>
</protein>
<sequence>MNLLVTETDPFAQFGLGEVGVNALNADLLADVKVDGMDFGSCLHLLCRLAPANFSECRSLFAHVIPLFWR</sequence>